<proteinExistence type="predicted"/>
<organism evidence="1 2">
    <name type="scientific">Cetraspora pellucida</name>
    <dbReference type="NCBI Taxonomy" id="1433469"/>
    <lineage>
        <taxon>Eukaryota</taxon>
        <taxon>Fungi</taxon>
        <taxon>Fungi incertae sedis</taxon>
        <taxon>Mucoromycota</taxon>
        <taxon>Glomeromycotina</taxon>
        <taxon>Glomeromycetes</taxon>
        <taxon>Diversisporales</taxon>
        <taxon>Gigasporaceae</taxon>
        <taxon>Cetraspora</taxon>
    </lineage>
</organism>
<comment type="caution">
    <text evidence="1">The sequence shown here is derived from an EMBL/GenBank/DDBJ whole genome shotgun (WGS) entry which is preliminary data.</text>
</comment>
<dbReference type="Proteomes" id="UP000789366">
    <property type="component" value="Unassembled WGS sequence"/>
</dbReference>
<sequence>MSQNSKNKIASSSEKSLSLTGKHSEEMSNYLLNFNEQGPTSIQDISYQKNINSILKNITQAFWNAATERHITRNCLSEQCQNPRRPHVNRILQQSRDVNYCKLYDNEAEEEVYVSTQHHHQPYTTNRKERLKKRTKEPRLEEQPTQPIHLEEICEKQTSAQHQQIDELLEAFEKAKWFSSLDLFTIFQRAMNEILQEYIRKCIVVYLDNINVYLTTLYEYFEHLKKILSAIQEAKLKVNPEKCQLFRTNIRFLGHIVEEDSVKPDDKKIAKVKNFSTPRSLKQLWGFIRLASYYRCFIQSFVTITKPLYQLLEKGVKYE</sequence>
<dbReference type="EMBL" id="CAJVPW010000829">
    <property type="protein sequence ID" value="CAG8466977.1"/>
    <property type="molecule type" value="Genomic_DNA"/>
</dbReference>
<evidence type="ECO:0000313" key="1">
    <source>
        <dbReference type="EMBL" id="CAG8466977.1"/>
    </source>
</evidence>
<evidence type="ECO:0000313" key="2">
    <source>
        <dbReference type="Proteomes" id="UP000789366"/>
    </source>
</evidence>
<keyword evidence="2" id="KW-1185">Reference proteome</keyword>
<gene>
    <name evidence="1" type="ORF">SPELUC_LOCUS1517</name>
</gene>
<reference evidence="1" key="1">
    <citation type="submission" date="2021-06" db="EMBL/GenBank/DDBJ databases">
        <authorList>
            <person name="Kallberg Y."/>
            <person name="Tangrot J."/>
            <person name="Rosling A."/>
        </authorList>
    </citation>
    <scope>NUCLEOTIDE SEQUENCE</scope>
    <source>
        <strain evidence="1">28 12/20/2015</strain>
    </source>
</reference>
<name>A0ACA9KEB1_9GLOM</name>
<accession>A0ACA9KEB1</accession>
<protein>
    <submittedName>
        <fullName evidence="1">10807_t:CDS:1</fullName>
    </submittedName>
</protein>